<protein>
    <recommendedName>
        <fullName evidence="4">AsnC-like helix-turn-helix protein</fullName>
    </recommendedName>
</protein>
<proteinExistence type="predicted"/>
<evidence type="ECO:0008006" key="4">
    <source>
        <dbReference type="Google" id="ProtNLM"/>
    </source>
</evidence>
<dbReference type="Gene3D" id="1.10.10.10">
    <property type="entry name" value="Winged helix-like DNA-binding domain superfamily/Winged helix DNA-binding domain"/>
    <property type="match status" value="1"/>
</dbReference>
<evidence type="ECO:0000313" key="2">
    <source>
        <dbReference type="EMBL" id="GAA1230733.1"/>
    </source>
</evidence>
<sequence length="133" mass="13144">MSVTDPVDARLLQVVADLGRASIVDIASRAGLDPREAARRLLSLSAYGLPLQVGVEADSTRLRSALAAAPAASSPGPPGPTAPNPLPPAAAPPAGAPATGGPSGSDGSQPPVDPVISMWGPPQSASWTRPDGS</sequence>
<feature type="compositionally biased region" description="Low complexity" evidence="1">
    <location>
        <begin position="65"/>
        <end position="74"/>
    </location>
</feature>
<accession>A0ABN1W1B0</accession>
<feature type="region of interest" description="Disordered" evidence="1">
    <location>
        <begin position="65"/>
        <end position="133"/>
    </location>
</feature>
<comment type="caution">
    <text evidence="2">The sequence shown here is derived from an EMBL/GenBank/DDBJ whole genome shotgun (WGS) entry which is preliminary data.</text>
</comment>
<keyword evidence="3" id="KW-1185">Reference proteome</keyword>
<dbReference type="Proteomes" id="UP001500653">
    <property type="component" value="Unassembled WGS sequence"/>
</dbReference>
<feature type="compositionally biased region" description="Pro residues" evidence="1">
    <location>
        <begin position="75"/>
        <end position="95"/>
    </location>
</feature>
<organism evidence="2 3">
    <name type="scientific">Prauserella halophila</name>
    <dbReference type="NCBI Taxonomy" id="185641"/>
    <lineage>
        <taxon>Bacteria</taxon>
        <taxon>Bacillati</taxon>
        <taxon>Actinomycetota</taxon>
        <taxon>Actinomycetes</taxon>
        <taxon>Pseudonocardiales</taxon>
        <taxon>Pseudonocardiaceae</taxon>
        <taxon>Prauserella</taxon>
    </lineage>
</organism>
<dbReference type="RefSeq" id="WP_253863990.1">
    <property type="nucleotide sequence ID" value="NZ_BAAALN010000005.1"/>
</dbReference>
<reference evidence="2 3" key="1">
    <citation type="journal article" date="2019" name="Int. J. Syst. Evol. Microbiol.">
        <title>The Global Catalogue of Microorganisms (GCM) 10K type strain sequencing project: providing services to taxonomists for standard genome sequencing and annotation.</title>
        <authorList>
            <consortium name="The Broad Institute Genomics Platform"/>
            <consortium name="The Broad Institute Genome Sequencing Center for Infectious Disease"/>
            <person name="Wu L."/>
            <person name="Ma J."/>
        </authorList>
    </citation>
    <scope>NUCLEOTIDE SEQUENCE [LARGE SCALE GENOMIC DNA]</scope>
    <source>
        <strain evidence="2 3">JCM 13023</strain>
    </source>
</reference>
<name>A0ABN1W1B0_9PSEU</name>
<feature type="compositionally biased region" description="Low complexity" evidence="1">
    <location>
        <begin position="96"/>
        <end position="110"/>
    </location>
</feature>
<evidence type="ECO:0000256" key="1">
    <source>
        <dbReference type="SAM" id="MobiDB-lite"/>
    </source>
</evidence>
<gene>
    <name evidence="2" type="ORF">GCM10009676_11940</name>
</gene>
<dbReference type="InterPro" id="IPR036388">
    <property type="entry name" value="WH-like_DNA-bd_sf"/>
</dbReference>
<dbReference type="EMBL" id="BAAALN010000005">
    <property type="protein sequence ID" value="GAA1230733.1"/>
    <property type="molecule type" value="Genomic_DNA"/>
</dbReference>
<evidence type="ECO:0000313" key="3">
    <source>
        <dbReference type="Proteomes" id="UP001500653"/>
    </source>
</evidence>